<dbReference type="EMBL" id="JANGEW010000002">
    <property type="protein sequence ID" value="MCQ5341826.1"/>
    <property type="molecule type" value="Genomic_DNA"/>
</dbReference>
<keyword evidence="3" id="KW-1185">Reference proteome</keyword>
<accession>A0ABT1SPP0</accession>
<feature type="signal peptide" evidence="1">
    <location>
        <begin position="1"/>
        <end position="22"/>
    </location>
</feature>
<dbReference type="Proteomes" id="UP001206692">
    <property type="component" value="Unassembled WGS sequence"/>
</dbReference>
<protein>
    <submittedName>
        <fullName evidence="2">Uncharacterized protein</fullName>
    </submittedName>
</protein>
<evidence type="ECO:0000313" key="2">
    <source>
        <dbReference type="EMBL" id="MCQ5341826.1"/>
    </source>
</evidence>
<organism evidence="2 3">
    <name type="scientific">Megasphaera massiliensis</name>
    <dbReference type="NCBI Taxonomy" id="1232428"/>
    <lineage>
        <taxon>Bacteria</taxon>
        <taxon>Bacillati</taxon>
        <taxon>Bacillota</taxon>
        <taxon>Negativicutes</taxon>
        <taxon>Veillonellales</taxon>
        <taxon>Veillonellaceae</taxon>
        <taxon>Megasphaera</taxon>
    </lineage>
</organism>
<sequence>MKKKVLLVVAAISVMAGFSAFAANSNSSDQYDSSYYNNGYYCHGNGYYSDNGDGYNDGYCHGPYMGHHGYQR</sequence>
<comment type="caution">
    <text evidence="2">The sequence shown here is derived from an EMBL/GenBank/DDBJ whole genome shotgun (WGS) entry which is preliminary data.</text>
</comment>
<proteinExistence type="predicted"/>
<gene>
    <name evidence="2" type="ORF">NE675_02075</name>
</gene>
<keyword evidence="1" id="KW-0732">Signal</keyword>
<dbReference type="RefSeq" id="WP_062411791.1">
    <property type="nucleotide sequence ID" value="NZ_JAJCIO010000002.1"/>
</dbReference>
<evidence type="ECO:0000313" key="3">
    <source>
        <dbReference type="Proteomes" id="UP001206692"/>
    </source>
</evidence>
<feature type="chain" id="PRO_5047371715" evidence="1">
    <location>
        <begin position="23"/>
        <end position="72"/>
    </location>
</feature>
<evidence type="ECO:0000256" key="1">
    <source>
        <dbReference type="SAM" id="SignalP"/>
    </source>
</evidence>
<name>A0ABT1SPP0_9FIRM</name>
<reference evidence="2 3" key="1">
    <citation type="submission" date="2022-06" db="EMBL/GenBank/DDBJ databases">
        <title>Isolation of gut microbiota from human fecal samples.</title>
        <authorList>
            <person name="Pamer E.G."/>
            <person name="Barat B."/>
            <person name="Waligurski E."/>
            <person name="Medina S."/>
            <person name="Paddock L."/>
            <person name="Mostad J."/>
        </authorList>
    </citation>
    <scope>NUCLEOTIDE SEQUENCE [LARGE SCALE GENOMIC DNA]</scope>
    <source>
        <strain evidence="2 3">DFI.1.1</strain>
    </source>
</reference>